<proteinExistence type="predicted"/>
<comment type="caution">
    <text evidence="1">The sequence shown here is derived from an EMBL/GenBank/DDBJ whole genome shotgun (WGS) entry which is preliminary data.</text>
</comment>
<dbReference type="EMBL" id="JAQZSM010000008">
    <property type="protein sequence ID" value="MDD7971584.1"/>
    <property type="molecule type" value="Genomic_DNA"/>
</dbReference>
<keyword evidence="2" id="KW-1185">Reference proteome</keyword>
<dbReference type="CDD" id="cd09598">
    <property type="entry name" value="M4_like"/>
    <property type="match status" value="1"/>
</dbReference>
<reference evidence="1" key="1">
    <citation type="submission" date="2023-02" db="EMBL/GenBank/DDBJ databases">
        <title>Description of Roseinatronobacter alkalisoli sp. nov., an alkaliphilic bacerium isolated from soda soil.</title>
        <authorList>
            <person name="Wei W."/>
        </authorList>
    </citation>
    <scope>NUCLEOTIDE SEQUENCE</scope>
    <source>
        <strain evidence="1">HJB301</strain>
    </source>
</reference>
<evidence type="ECO:0000313" key="1">
    <source>
        <dbReference type="EMBL" id="MDD7971584.1"/>
    </source>
</evidence>
<evidence type="ECO:0000313" key="2">
    <source>
        <dbReference type="Proteomes" id="UP001431784"/>
    </source>
</evidence>
<protein>
    <recommendedName>
        <fullName evidence="3">Peptidase M4</fullName>
    </recommendedName>
</protein>
<name>A0ABT5T9E0_9RHOB</name>
<organism evidence="1 2">
    <name type="scientific">Roseinatronobacter alkalisoli</name>
    <dbReference type="NCBI Taxonomy" id="3028235"/>
    <lineage>
        <taxon>Bacteria</taxon>
        <taxon>Pseudomonadati</taxon>
        <taxon>Pseudomonadota</taxon>
        <taxon>Alphaproteobacteria</taxon>
        <taxon>Rhodobacterales</taxon>
        <taxon>Paracoccaceae</taxon>
        <taxon>Roseinatronobacter</taxon>
    </lineage>
</organism>
<accession>A0ABT5T9E0</accession>
<evidence type="ECO:0008006" key="3">
    <source>
        <dbReference type="Google" id="ProtNLM"/>
    </source>
</evidence>
<dbReference type="SUPFAM" id="SSF55486">
    <property type="entry name" value="Metalloproteases ('zincins'), catalytic domain"/>
    <property type="match status" value="1"/>
</dbReference>
<sequence length="729" mass="81205">MPNGFEPPRRLRIFAFDPWTAIRPGNRNIREVTLSIPSELDPIDRKSPCFGPSGEYIEVVDFDSASGRFYQPIDLNSPEVLFNDGLTPAADDPRFHQQMVYAVAMETIGNFERALGRYVLWSPRKADAPQKDSYVPRLRLYPHALREANAYYDPARKAVLFGYFQLDAQSRAAPPGTVMFTCLSQDIIVHEMCHAILDGMHPHFVEPSNPDMLALHEAFSDIVAIFQHFSHAGVLQDQIGRTGGDLERQSLLGALAQEFGQGLGRSGALRDAIGGYVDGEWQPHVPDNTALRNARGPHARGAILVAAVFRAFLNIYRTRVADLFRIASGGSGILRPGSPDPDLVKRLADEAATSARHMLNICIRAMDYVPPVNVSFGDYLRAVITADHDLFPEDAHGYRAAFLEAFAAWGIVPDGMPVLSEGSLIWPSFEHAARNIGAADDTLQARFGVLITRPDRLLVELRAEHPEPDGAEPGLISLLEADKNALLNSMNNALRERLKATGNEDRADELSKEGLLQQNLLELEFTTPREVIHHARRFYARLFWGIVVKQPPALLRTIGICMDHDAPQTIRRSGINGLPAMRVRSVRVASRLGNRGHFEREYVVELVQSRDGYLDHAVQELADSGQKAEALALWNAKNPFLQRQTLQRDFTYRTGCTLLIDTRSFRIRRVICTPCRIDENAGLEQVRAYYAAARGTPMNAFDAPETASDTSFAALHRHVHHGQFHFGGH</sequence>
<dbReference type="RefSeq" id="WP_274352265.1">
    <property type="nucleotide sequence ID" value="NZ_JAQZSM010000008.1"/>
</dbReference>
<gene>
    <name evidence="1" type="ORF">PUT78_10755</name>
</gene>
<dbReference type="Proteomes" id="UP001431784">
    <property type="component" value="Unassembled WGS sequence"/>
</dbReference>